<dbReference type="InterPro" id="IPR013766">
    <property type="entry name" value="Thioredoxin_domain"/>
</dbReference>
<dbReference type="PROSITE" id="PS51352">
    <property type="entry name" value="THIOREDOXIN_2"/>
    <property type="match status" value="1"/>
</dbReference>
<keyword evidence="3" id="KW-1185">Reference proteome</keyword>
<reference evidence="2 3" key="1">
    <citation type="submission" date="2024-06" db="EMBL/GenBank/DDBJ databases">
        <title>Chitinophaga defluvii sp. nov., isolated from municipal sewage.</title>
        <authorList>
            <person name="Zhang L."/>
        </authorList>
    </citation>
    <scope>NUCLEOTIDE SEQUENCE [LARGE SCALE GENOMIC DNA]</scope>
    <source>
        <strain evidence="2 3">H8</strain>
    </source>
</reference>
<dbReference type="SUPFAM" id="SSF52833">
    <property type="entry name" value="Thioredoxin-like"/>
    <property type="match status" value="1"/>
</dbReference>
<dbReference type="Pfam" id="PF00578">
    <property type="entry name" value="AhpC-TSA"/>
    <property type="match status" value="1"/>
</dbReference>
<protein>
    <submittedName>
        <fullName evidence="2">TlpA disulfide reductase family protein</fullName>
    </submittedName>
</protein>
<evidence type="ECO:0000259" key="1">
    <source>
        <dbReference type="PROSITE" id="PS51352"/>
    </source>
</evidence>
<feature type="domain" description="Thioredoxin" evidence="1">
    <location>
        <begin position="27"/>
        <end position="171"/>
    </location>
</feature>
<sequence length="467" mass="53720">MRCRIITLVFCIVLMVSSYAQEKSRRLFIGDKMPDVAFSEVINYPGTMRKLSDFKGKSIILDFWNKSCTNCIAAFPKMQQFQEKFKDDIQVLLIGYETTNELNKLFQNSPIVKNTTLPMILGKNQDLRMLFPHMGEPYAVWIDKNGIVKATTNGTAATSENIQDLIAGRPLKVPIREDLIGFDLDSYSSLLTINNGMFLKDLLYYTKISSSNLGFSPMDSSDRGEWEDGEAGLSSKYYSLIMRKIKGYNKVGISLLLDSITKKQKGFIFIQQSVPLLYANAYNVPEGTRVVIDNGGAEYYDPRDSTSLYRNKWAENYTFIYAASIPYYDAERFRYIMREDLKRFFGMNGRLEVRPIPHVILFRTNKDDRLKTKGGDSVYEDTGTEKGKIFNNCIFQRFVISFRGNYLKREDPIFVDETHISPEKKIDMILKSSFKDVQAMNKELEKYGLGVKEEVRKVEVLVLEKEI</sequence>
<dbReference type="CDD" id="cd02966">
    <property type="entry name" value="TlpA_like_family"/>
    <property type="match status" value="1"/>
</dbReference>
<proteinExistence type="predicted"/>
<dbReference type="InterPro" id="IPR036249">
    <property type="entry name" value="Thioredoxin-like_sf"/>
</dbReference>
<evidence type="ECO:0000313" key="2">
    <source>
        <dbReference type="EMBL" id="MET7000172.1"/>
    </source>
</evidence>
<organism evidence="2 3">
    <name type="scientific">Chitinophaga defluvii</name>
    <dbReference type="NCBI Taxonomy" id="3163343"/>
    <lineage>
        <taxon>Bacteria</taxon>
        <taxon>Pseudomonadati</taxon>
        <taxon>Bacteroidota</taxon>
        <taxon>Chitinophagia</taxon>
        <taxon>Chitinophagales</taxon>
        <taxon>Chitinophagaceae</taxon>
        <taxon>Chitinophaga</taxon>
    </lineage>
</organism>
<dbReference type="PANTHER" id="PTHR42852:SF13">
    <property type="entry name" value="PROTEIN DIPZ"/>
    <property type="match status" value="1"/>
</dbReference>
<dbReference type="EMBL" id="JBEXAC010000002">
    <property type="protein sequence ID" value="MET7000172.1"/>
    <property type="molecule type" value="Genomic_DNA"/>
</dbReference>
<dbReference type="InterPro" id="IPR000866">
    <property type="entry name" value="AhpC/TSA"/>
</dbReference>
<comment type="caution">
    <text evidence="2">The sequence shown here is derived from an EMBL/GenBank/DDBJ whole genome shotgun (WGS) entry which is preliminary data.</text>
</comment>
<dbReference type="InterPro" id="IPR050553">
    <property type="entry name" value="Thioredoxin_ResA/DsbE_sf"/>
</dbReference>
<dbReference type="PANTHER" id="PTHR42852">
    <property type="entry name" value="THIOL:DISULFIDE INTERCHANGE PROTEIN DSBE"/>
    <property type="match status" value="1"/>
</dbReference>
<dbReference type="Gene3D" id="3.40.30.10">
    <property type="entry name" value="Glutaredoxin"/>
    <property type="match status" value="1"/>
</dbReference>
<gene>
    <name evidence="2" type="ORF">ABR189_22465</name>
</gene>
<dbReference type="Proteomes" id="UP001549749">
    <property type="component" value="Unassembled WGS sequence"/>
</dbReference>
<evidence type="ECO:0000313" key="3">
    <source>
        <dbReference type="Proteomes" id="UP001549749"/>
    </source>
</evidence>
<name>A0ABV2TAV4_9BACT</name>
<dbReference type="RefSeq" id="WP_354662732.1">
    <property type="nucleotide sequence ID" value="NZ_JBEXAC010000002.1"/>
</dbReference>
<accession>A0ABV2TAV4</accession>